<dbReference type="Proteomes" id="UP000007266">
    <property type="component" value="Linkage group 8"/>
</dbReference>
<dbReference type="InterPro" id="IPR013788">
    <property type="entry name" value="Hemocyanin/hexamerin"/>
</dbReference>
<feature type="domain" description="Hemocyanin middle" evidence="3">
    <location>
        <begin position="156"/>
        <end position="433"/>
    </location>
</feature>
<dbReference type="SUPFAM" id="SSF81296">
    <property type="entry name" value="E set domains"/>
    <property type="match status" value="1"/>
</dbReference>
<name>D6WUQ7_TRICA</name>
<accession>D6WUQ7</accession>
<dbReference type="InterPro" id="IPR000896">
    <property type="entry name" value="Hemocyanin/hexamerin_mid_dom"/>
</dbReference>
<dbReference type="PANTHER" id="PTHR11511">
    <property type="entry name" value="LARVAL STORAGE PROTEIN/PHENOLOXIDASE"/>
    <property type="match status" value="1"/>
</dbReference>
<dbReference type="InParanoid" id="D6WUQ7"/>
<evidence type="ECO:0000313" key="6">
    <source>
        <dbReference type="EMBL" id="EFA09147.2"/>
    </source>
</evidence>
<dbReference type="InterPro" id="IPR005203">
    <property type="entry name" value="Hemocyanin_C"/>
</dbReference>
<organism evidence="6 7">
    <name type="scientific">Tribolium castaneum</name>
    <name type="common">Red flour beetle</name>
    <dbReference type="NCBI Taxonomy" id="7070"/>
    <lineage>
        <taxon>Eukaryota</taxon>
        <taxon>Metazoa</taxon>
        <taxon>Ecdysozoa</taxon>
        <taxon>Arthropoda</taxon>
        <taxon>Hexapoda</taxon>
        <taxon>Insecta</taxon>
        <taxon>Pterygota</taxon>
        <taxon>Neoptera</taxon>
        <taxon>Endopterygota</taxon>
        <taxon>Coleoptera</taxon>
        <taxon>Polyphaga</taxon>
        <taxon>Cucujiformia</taxon>
        <taxon>Tenebrionidae</taxon>
        <taxon>Tenebrionidae incertae sedis</taxon>
        <taxon>Tribolium</taxon>
    </lineage>
</organism>
<evidence type="ECO:0000256" key="1">
    <source>
        <dbReference type="ARBA" id="ARBA00022761"/>
    </source>
</evidence>
<dbReference type="Gene3D" id="1.20.1370.10">
    <property type="entry name" value="Hemocyanin, N-terminal domain"/>
    <property type="match status" value="1"/>
</dbReference>
<sequence length="748" mass="90989">MRFLLVAALAGLCAVSAVSVENDTYKYSQEKQKEIFRLFKYINQPSFYPDFIEVAQSYNFYDFKADYIKPEVVEEFYRFYYYGKILQRGEIFSVFYKEHLRQAIALFKLFYYANTWETFYKTAVWARNNVNEGMYLYSLSVALIHRPDTYYYALPPIYEVYPYYFYNSEVIQEAQYYKQMYSSQSGAHYNGRTIYANYSGYYLNLYPEQSMAYFTEDVGVNSFYYYYNLYYPYWMSGEEFNLKYDNRGELFYYMYQQILARYYLERLSNGFGEIDYFNWEVPFENGYYPTMCYPNGLQFPARPSYSRLYEYFYNYGQHYGYNKYAYSYTFVKDYERRIRDAIDSGYVFTRSGQKVDLFSRDGINILGNLIEGNPDSPYYKYYGAYQVFARHLLGYSFQPLTYHKTYPSALEHFETSMRDPAFYQLYKKLINYFYRFKSQYYKYYTEQDLVFEGVEVKNVEFDRLVTYFDYYYSDISSAVYVTPEEFVQDSFKVQVAQPRLNYKPFTYKIYVDSSIDTEAVVKVFLGPKYDEYGRYINLTENWMNFVQFDHFVYKLKSGQNVITRNSREIYNYMHDRTSYYQLYQKAMGVFDEKQGTYGGFPYQFYVYVTKYVPYKAQKDGVPMVGMGSQYVDGYPMGYPFDRPVYYGYMYYAIPNGYFYETKIFHRDSDVFNYSQQDYYYGKRYNFANQRYQSKKHDYKYLSGSKDYVRPQYETQGRYPEQYYAQGSNYAQEQYYPSRSYERQDYYHY</sequence>
<feature type="domain" description="Hemocyanin N-terminal" evidence="4">
    <location>
        <begin position="30"/>
        <end position="149"/>
    </location>
</feature>
<evidence type="ECO:0000259" key="3">
    <source>
        <dbReference type="Pfam" id="PF00372"/>
    </source>
</evidence>
<reference evidence="6 7" key="1">
    <citation type="journal article" date="2008" name="Nature">
        <title>The genome of the model beetle and pest Tribolium castaneum.</title>
        <authorList>
            <consortium name="Tribolium Genome Sequencing Consortium"/>
            <person name="Richards S."/>
            <person name="Gibbs R.A."/>
            <person name="Weinstock G.M."/>
            <person name="Brown S.J."/>
            <person name="Denell R."/>
            <person name="Beeman R.W."/>
            <person name="Gibbs R."/>
            <person name="Beeman R.W."/>
            <person name="Brown S.J."/>
            <person name="Bucher G."/>
            <person name="Friedrich M."/>
            <person name="Grimmelikhuijzen C.J."/>
            <person name="Klingler M."/>
            <person name="Lorenzen M."/>
            <person name="Richards S."/>
            <person name="Roth S."/>
            <person name="Schroder R."/>
            <person name="Tautz D."/>
            <person name="Zdobnov E.M."/>
            <person name="Muzny D."/>
            <person name="Gibbs R.A."/>
            <person name="Weinstock G.M."/>
            <person name="Attaway T."/>
            <person name="Bell S."/>
            <person name="Buhay C.J."/>
            <person name="Chandrabose M.N."/>
            <person name="Chavez D."/>
            <person name="Clerk-Blankenburg K.P."/>
            <person name="Cree A."/>
            <person name="Dao M."/>
            <person name="Davis C."/>
            <person name="Chacko J."/>
            <person name="Dinh H."/>
            <person name="Dugan-Rocha S."/>
            <person name="Fowler G."/>
            <person name="Garner T.T."/>
            <person name="Garnes J."/>
            <person name="Gnirke A."/>
            <person name="Hawes A."/>
            <person name="Hernandez J."/>
            <person name="Hines S."/>
            <person name="Holder M."/>
            <person name="Hume J."/>
            <person name="Jhangiani S.N."/>
            <person name="Joshi V."/>
            <person name="Khan Z.M."/>
            <person name="Jackson L."/>
            <person name="Kovar C."/>
            <person name="Kowis A."/>
            <person name="Lee S."/>
            <person name="Lewis L.R."/>
            <person name="Margolis J."/>
            <person name="Morgan M."/>
            <person name="Nazareth L.V."/>
            <person name="Nguyen N."/>
            <person name="Okwuonu G."/>
            <person name="Parker D."/>
            <person name="Richards S."/>
            <person name="Ruiz S.J."/>
            <person name="Santibanez J."/>
            <person name="Savard J."/>
            <person name="Scherer S.E."/>
            <person name="Schneider B."/>
            <person name="Sodergren E."/>
            <person name="Tautz D."/>
            <person name="Vattahil S."/>
            <person name="Villasana D."/>
            <person name="White C.S."/>
            <person name="Wright R."/>
            <person name="Park Y."/>
            <person name="Beeman R.W."/>
            <person name="Lord J."/>
            <person name="Oppert B."/>
            <person name="Lorenzen M."/>
            <person name="Brown S."/>
            <person name="Wang L."/>
            <person name="Savard J."/>
            <person name="Tautz D."/>
            <person name="Richards S."/>
            <person name="Weinstock G."/>
            <person name="Gibbs R.A."/>
            <person name="Liu Y."/>
            <person name="Worley K."/>
            <person name="Weinstock G."/>
            <person name="Elsik C.G."/>
            <person name="Reese J.T."/>
            <person name="Elhaik E."/>
            <person name="Landan G."/>
            <person name="Graur D."/>
            <person name="Arensburger P."/>
            <person name="Atkinson P."/>
            <person name="Beeman R.W."/>
            <person name="Beidler J."/>
            <person name="Brown S.J."/>
            <person name="Demuth J.P."/>
            <person name="Drury D.W."/>
            <person name="Du Y.Z."/>
            <person name="Fujiwara H."/>
            <person name="Lorenzen M."/>
            <person name="Maselli V."/>
            <person name="Osanai M."/>
            <person name="Park Y."/>
            <person name="Robertson H.M."/>
            <person name="Tu Z."/>
            <person name="Wang J.J."/>
            <person name="Wang S."/>
            <person name="Richards S."/>
            <person name="Song H."/>
            <person name="Zhang L."/>
            <person name="Sodergren E."/>
            <person name="Werner D."/>
            <person name="Stanke M."/>
            <person name="Morgenstern B."/>
            <person name="Solovyev V."/>
            <person name="Kosarev P."/>
            <person name="Brown G."/>
            <person name="Chen H.C."/>
            <person name="Ermolaeva O."/>
            <person name="Hlavina W."/>
            <person name="Kapustin Y."/>
            <person name="Kiryutin B."/>
            <person name="Kitts P."/>
            <person name="Maglott D."/>
            <person name="Pruitt K."/>
            <person name="Sapojnikov V."/>
            <person name="Souvorov A."/>
            <person name="Mackey A.J."/>
            <person name="Waterhouse R.M."/>
            <person name="Wyder S."/>
            <person name="Zdobnov E.M."/>
            <person name="Zdobnov E.M."/>
            <person name="Wyder S."/>
            <person name="Kriventseva E.V."/>
            <person name="Kadowaki T."/>
            <person name="Bork P."/>
            <person name="Aranda M."/>
            <person name="Bao R."/>
            <person name="Beermann A."/>
            <person name="Berns N."/>
            <person name="Bolognesi R."/>
            <person name="Bonneton F."/>
            <person name="Bopp D."/>
            <person name="Brown S.J."/>
            <person name="Bucher G."/>
            <person name="Butts T."/>
            <person name="Chaumot A."/>
            <person name="Denell R.E."/>
            <person name="Ferrier D.E."/>
            <person name="Friedrich M."/>
            <person name="Gordon C.M."/>
            <person name="Jindra M."/>
            <person name="Klingler M."/>
            <person name="Lan Q."/>
            <person name="Lattorff H.M."/>
            <person name="Laudet V."/>
            <person name="von Levetsow C."/>
            <person name="Liu Z."/>
            <person name="Lutz R."/>
            <person name="Lynch J.A."/>
            <person name="da Fonseca R.N."/>
            <person name="Posnien N."/>
            <person name="Reuter R."/>
            <person name="Roth S."/>
            <person name="Savard J."/>
            <person name="Schinko J.B."/>
            <person name="Schmitt C."/>
            <person name="Schoppmeier M."/>
            <person name="Schroder R."/>
            <person name="Shippy T.D."/>
            <person name="Simonnet F."/>
            <person name="Marques-Souza H."/>
            <person name="Tautz D."/>
            <person name="Tomoyasu Y."/>
            <person name="Trauner J."/>
            <person name="Van der Zee M."/>
            <person name="Vervoort M."/>
            <person name="Wittkopp N."/>
            <person name="Wimmer E.A."/>
            <person name="Yang X."/>
            <person name="Jones A.K."/>
            <person name="Sattelle D.B."/>
            <person name="Ebert P.R."/>
            <person name="Nelson D."/>
            <person name="Scott J.G."/>
            <person name="Beeman R.W."/>
            <person name="Muthukrishnan S."/>
            <person name="Kramer K.J."/>
            <person name="Arakane Y."/>
            <person name="Beeman R.W."/>
            <person name="Zhu Q."/>
            <person name="Hogenkamp D."/>
            <person name="Dixit R."/>
            <person name="Oppert B."/>
            <person name="Jiang H."/>
            <person name="Zou Z."/>
            <person name="Marshall J."/>
            <person name="Elpidina E."/>
            <person name="Vinokurov K."/>
            <person name="Oppert C."/>
            <person name="Zou Z."/>
            <person name="Evans J."/>
            <person name="Lu Z."/>
            <person name="Zhao P."/>
            <person name="Sumathipala N."/>
            <person name="Altincicek B."/>
            <person name="Vilcinskas A."/>
            <person name="Williams M."/>
            <person name="Hultmark D."/>
            <person name="Hetru C."/>
            <person name="Jiang H."/>
            <person name="Grimmelikhuijzen C.J."/>
            <person name="Hauser F."/>
            <person name="Cazzamali G."/>
            <person name="Williamson M."/>
            <person name="Park Y."/>
            <person name="Li B."/>
            <person name="Tanaka Y."/>
            <person name="Predel R."/>
            <person name="Neupert S."/>
            <person name="Schachtner J."/>
            <person name="Verleyen P."/>
            <person name="Raible F."/>
            <person name="Bork P."/>
            <person name="Friedrich M."/>
            <person name="Walden K.K."/>
            <person name="Robertson H.M."/>
            <person name="Angeli S."/>
            <person name="Foret S."/>
            <person name="Bucher G."/>
            <person name="Schuetz S."/>
            <person name="Maleszka R."/>
            <person name="Wimmer E.A."/>
            <person name="Beeman R.W."/>
            <person name="Lorenzen M."/>
            <person name="Tomoyasu Y."/>
            <person name="Miller S.C."/>
            <person name="Grossmann D."/>
            <person name="Bucher G."/>
        </authorList>
    </citation>
    <scope>NUCLEOTIDE SEQUENCE [LARGE SCALE GENOMIC DNA]</scope>
    <source>
        <strain evidence="6 7">Georgia GA2</strain>
    </source>
</reference>
<dbReference type="Pfam" id="PF03723">
    <property type="entry name" value="Hemocyanin_C"/>
    <property type="match status" value="1"/>
</dbReference>
<dbReference type="InterPro" id="IPR037020">
    <property type="entry name" value="Hemocyanin_C_sf"/>
</dbReference>
<gene>
    <name evidence="6" type="primary">AUGUSTUS-3.0.2_05377</name>
    <name evidence="6" type="ORF">TcasGA2_TC005377</name>
</gene>
<dbReference type="SUPFAM" id="SSF48050">
    <property type="entry name" value="Hemocyanin, N-terminal domain"/>
    <property type="match status" value="1"/>
</dbReference>
<reference evidence="6 7" key="2">
    <citation type="journal article" date="2010" name="Nucleic Acids Res.">
        <title>BeetleBase in 2010: revisions to provide comprehensive genomic information for Tribolium castaneum.</title>
        <authorList>
            <person name="Kim H.S."/>
            <person name="Murphy T."/>
            <person name="Xia J."/>
            <person name="Caragea D."/>
            <person name="Park Y."/>
            <person name="Beeman R.W."/>
            <person name="Lorenzen M.D."/>
            <person name="Butcher S."/>
            <person name="Manak J.R."/>
            <person name="Brown S.J."/>
        </authorList>
    </citation>
    <scope>GENOME REANNOTATION</scope>
    <source>
        <strain evidence="6 7">Georgia GA2</strain>
    </source>
</reference>
<evidence type="ECO:0000313" key="7">
    <source>
        <dbReference type="Proteomes" id="UP000007266"/>
    </source>
</evidence>
<keyword evidence="7" id="KW-1185">Reference proteome</keyword>
<dbReference type="PRINTS" id="PR00187">
    <property type="entry name" value="HAEMOCYANIN"/>
</dbReference>
<proteinExistence type="predicted"/>
<keyword evidence="2" id="KW-0732">Signal</keyword>
<dbReference type="eggNOG" id="ENOG502QR98">
    <property type="taxonomic scope" value="Eukaryota"/>
</dbReference>
<dbReference type="SUPFAM" id="SSF48056">
    <property type="entry name" value="Di-copper centre-containing domain"/>
    <property type="match status" value="1"/>
</dbReference>
<dbReference type="HOGENOM" id="CLU_012213_1_0_1"/>
<feature type="chain" id="PRO_5007310853" evidence="2">
    <location>
        <begin position="20"/>
        <end position="748"/>
    </location>
</feature>
<feature type="domain" description="Hemocyanin C-terminal" evidence="5">
    <location>
        <begin position="444"/>
        <end position="665"/>
    </location>
</feature>
<dbReference type="FunCoup" id="D6WUQ7">
    <property type="interactions" value="1"/>
</dbReference>
<dbReference type="STRING" id="7070.D6WUQ7"/>
<dbReference type="InterPro" id="IPR014756">
    <property type="entry name" value="Ig_E-set"/>
</dbReference>
<dbReference type="EMBL" id="KQ971363">
    <property type="protein sequence ID" value="EFA09147.2"/>
    <property type="molecule type" value="Genomic_DNA"/>
</dbReference>
<protein>
    <submittedName>
        <fullName evidence="6">Larval serum protein 2-like Protein</fullName>
    </submittedName>
</protein>
<dbReference type="Pfam" id="PF03722">
    <property type="entry name" value="Hemocyanin_N"/>
    <property type="match status" value="1"/>
</dbReference>
<dbReference type="InterPro" id="IPR005204">
    <property type="entry name" value="Hemocyanin_N"/>
</dbReference>
<dbReference type="Pfam" id="PF00372">
    <property type="entry name" value="Hemocyanin_M"/>
    <property type="match status" value="1"/>
</dbReference>
<dbReference type="PANTHER" id="PTHR11511:SF5">
    <property type="entry name" value="FAT-BODY PROTEIN 1-RELATED"/>
    <property type="match status" value="1"/>
</dbReference>
<dbReference type="AlphaFoldDB" id="D6WUQ7"/>
<dbReference type="GO" id="GO:0045735">
    <property type="term" value="F:nutrient reservoir activity"/>
    <property type="evidence" value="ECO:0007669"/>
    <property type="project" value="UniProtKB-KW"/>
</dbReference>
<evidence type="ECO:0000259" key="5">
    <source>
        <dbReference type="Pfam" id="PF03723"/>
    </source>
</evidence>
<dbReference type="Gene3D" id="1.10.1280.10">
    <property type="entry name" value="Di-copper center containing domain from catechol oxidase"/>
    <property type="match status" value="1"/>
</dbReference>
<evidence type="ECO:0000259" key="4">
    <source>
        <dbReference type="Pfam" id="PF03722"/>
    </source>
</evidence>
<dbReference type="Gene3D" id="2.60.40.1520">
    <property type="entry name" value="Hemocyanin, C-terminal domain"/>
    <property type="match status" value="1"/>
</dbReference>
<dbReference type="OMA" id="SMDKMFY"/>
<dbReference type="InterPro" id="IPR008922">
    <property type="entry name" value="Di-copper_centre_dom_sf"/>
</dbReference>
<feature type="signal peptide" evidence="2">
    <location>
        <begin position="1"/>
        <end position="19"/>
    </location>
</feature>
<evidence type="ECO:0000256" key="2">
    <source>
        <dbReference type="SAM" id="SignalP"/>
    </source>
</evidence>
<dbReference type="GO" id="GO:0005615">
    <property type="term" value="C:extracellular space"/>
    <property type="evidence" value="ECO:0007669"/>
    <property type="project" value="UniProtKB-ARBA"/>
</dbReference>
<dbReference type="InterPro" id="IPR036697">
    <property type="entry name" value="Hemocyanin_N_sf"/>
</dbReference>
<dbReference type="PROSITE" id="PS00210">
    <property type="entry name" value="HEMOCYANIN_2"/>
    <property type="match status" value="1"/>
</dbReference>
<keyword evidence="1" id="KW-0758">Storage protein</keyword>